<dbReference type="EMBL" id="MFDM01000030">
    <property type="protein sequence ID" value="OGE42135.1"/>
    <property type="molecule type" value="Genomic_DNA"/>
</dbReference>
<name>A0A1F5KMX2_9BACT</name>
<evidence type="ECO:0000313" key="2">
    <source>
        <dbReference type="Proteomes" id="UP000178565"/>
    </source>
</evidence>
<dbReference type="AlphaFoldDB" id="A0A1F5KMX2"/>
<dbReference type="STRING" id="1797785.A3B45_00575"/>
<protein>
    <submittedName>
        <fullName evidence="1">Uncharacterized protein</fullName>
    </submittedName>
</protein>
<dbReference type="Proteomes" id="UP000178565">
    <property type="component" value="Unassembled WGS sequence"/>
</dbReference>
<evidence type="ECO:0000313" key="1">
    <source>
        <dbReference type="EMBL" id="OGE42135.1"/>
    </source>
</evidence>
<gene>
    <name evidence="1" type="ORF">A3B45_00575</name>
</gene>
<reference evidence="1 2" key="1">
    <citation type="journal article" date="2016" name="Nat. Commun.">
        <title>Thousands of microbial genomes shed light on interconnected biogeochemical processes in an aquifer system.</title>
        <authorList>
            <person name="Anantharaman K."/>
            <person name="Brown C.T."/>
            <person name="Hug L.A."/>
            <person name="Sharon I."/>
            <person name="Castelle C.J."/>
            <person name="Probst A.J."/>
            <person name="Thomas B.C."/>
            <person name="Singh A."/>
            <person name="Wilkins M.J."/>
            <person name="Karaoz U."/>
            <person name="Brodie E.L."/>
            <person name="Williams K.H."/>
            <person name="Hubbard S.S."/>
            <person name="Banfield J.F."/>
        </authorList>
    </citation>
    <scope>NUCLEOTIDE SEQUENCE [LARGE SCALE GENOMIC DNA]</scope>
</reference>
<accession>A0A1F5KMX2</accession>
<sequence length="278" mass="31686">MGKLRRGLAEASLAVIDQAISQIPDPVLKLQISTLSLAVKVPYFILRELLPTETDKFLKEVLESSKITKDVINSPEFQQALGSTLANLTYARGIERQEIIKKAFIGAYISGDDYAKNHLERLQETAESMSLPAIQHLAFIRREIFPIRDMDLKSKPEKSQKIGYTDDEYQGFLKRTAAISNYYNSWHDAQKQEITKEFNRNTTDETKRAYDLISANEEKRRLQYSEYWSEYNSRGIFKQGNDPTIGTFGGGSGTVQYLTEFGERLLEYVEAISKVEAT</sequence>
<proteinExistence type="predicted"/>
<organism evidence="1 2">
    <name type="scientific">Candidatus Daviesbacteria bacterium RIFCSPLOWO2_01_FULL_39_12</name>
    <dbReference type="NCBI Taxonomy" id="1797785"/>
    <lineage>
        <taxon>Bacteria</taxon>
        <taxon>Candidatus Daviesiibacteriota</taxon>
    </lineage>
</organism>
<comment type="caution">
    <text evidence="1">The sequence shown here is derived from an EMBL/GenBank/DDBJ whole genome shotgun (WGS) entry which is preliminary data.</text>
</comment>